<dbReference type="FunFam" id="1.10.1820.10:FF:000001">
    <property type="entry name" value="Casein kinase II subunit beta"/>
    <property type="match status" value="1"/>
</dbReference>
<organism evidence="3 4">
    <name type="scientific">Intoshia linei</name>
    <dbReference type="NCBI Taxonomy" id="1819745"/>
    <lineage>
        <taxon>Eukaryota</taxon>
        <taxon>Metazoa</taxon>
        <taxon>Spiralia</taxon>
        <taxon>Lophotrochozoa</taxon>
        <taxon>Mesozoa</taxon>
        <taxon>Orthonectida</taxon>
        <taxon>Rhopaluridae</taxon>
        <taxon>Intoshia</taxon>
    </lineage>
</organism>
<protein>
    <recommendedName>
        <fullName evidence="2">Casein kinase II subunit beta</fullName>
        <shortName evidence="2">CK II beta</shortName>
    </recommendedName>
</protein>
<dbReference type="Gene3D" id="2.20.25.20">
    <property type="match status" value="1"/>
</dbReference>
<name>A0A177B4I5_9BILA</name>
<accession>A0A177B4I5</accession>
<dbReference type="PANTHER" id="PTHR11740:SF0">
    <property type="entry name" value="CASEIN KINASE II SUBUNIT BETA"/>
    <property type="match status" value="1"/>
</dbReference>
<dbReference type="Proteomes" id="UP000078046">
    <property type="component" value="Unassembled WGS sequence"/>
</dbReference>
<keyword evidence="4" id="KW-1185">Reference proteome</keyword>
<reference evidence="3 4" key="1">
    <citation type="submission" date="2016-04" db="EMBL/GenBank/DDBJ databases">
        <title>The genome of Intoshia linei affirms orthonectids as highly simplified spiralians.</title>
        <authorList>
            <person name="Mikhailov K.V."/>
            <person name="Slusarev G.S."/>
            <person name="Nikitin M.A."/>
            <person name="Logacheva M.D."/>
            <person name="Penin A."/>
            <person name="Aleoshin V."/>
            <person name="Panchin Y.V."/>
        </authorList>
    </citation>
    <scope>NUCLEOTIDE SEQUENCE [LARGE SCALE GENOMIC DNA]</scope>
    <source>
        <strain evidence="3">Intl2013</strain>
        <tissue evidence="3">Whole animal</tissue>
    </source>
</reference>
<dbReference type="SMART" id="SM01085">
    <property type="entry name" value="CK_II_beta"/>
    <property type="match status" value="1"/>
</dbReference>
<dbReference type="GO" id="GO:0005956">
    <property type="term" value="C:protein kinase CK2 complex"/>
    <property type="evidence" value="ECO:0007669"/>
    <property type="project" value="UniProtKB-UniRule"/>
</dbReference>
<evidence type="ECO:0000313" key="3">
    <source>
        <dbReference type="EMBL" id="OAF68533.1"/>
    </source>
</evidence>
<gene>
    <name evidence="3" type="ORF">A3Q56_03753</name>
</gene>
<dbReference type="PRINTS" id="PR00472">
    <property type="entry name" value="CASNKINASEII"/>
</dbReference>
<dbReference type="Pfam" id="PF01214">
    <property type="entry name" value="CK_II_beta"/>
    <property type="match status" value="1"/>
</dbReference>
<dbReference type="InterPro" id="IPR016149">
    <property type="entry name" value="Casein_kin_II_reg-sub_N"/>
</dbReference>
<dbReference type="InterPro" id="IPR000704">
    <property type="entry name" value="Casein_kinase_II_reg-sub"/>
</dbReference>
<evidence type="ECO:0000256" key="2">
    <source>
        <dbReference type="RuleBase" id="RU361268"/>
    </source>
</evidence>
<dbReference type="GO" id="GO:0019887">
    <property type="term" value="F:protein kinase regulator activity"/>
    <property type="evidence" value="ECO:0007669"/>
    <property type="project" value="InterPro"/>
</dbReference>
<evidence type="ECO:0000313" key="4">
    <source>
        <dbReference type="Proteomes" id="UP000078046"/>
    </source>
</evidence>
<dbReference type="AlphaFoldDB" id="A0A177B4I5"/>
<dbReference type="SUPFAM" id="SSF57798">
    <property type="entry name" value="Casein kinase II beta subunit"/>
    <property type="match status" value="1"/>
</dbReference>
<dbReference type="OrthoDB" id="3971593at2759"/>
<proteinExistence type="inferred from homology"/>
<dbReference type="GO" id="GO:0005737">
    <property type="term" value="C:cytoplasm"/>
    <property type="evidence" value="ECO:0007669"/>
    <property type="project" value="TreeGrafter"/>
</dbReference>
<dbReference type="FunFam" id="2.20.25.20:FF:000001">
    <property type="entry name" value="Casein kinase II subunit beta"/>
    <property type="match status" value="1"/>
</dbReference>
<comment type="subunit">
    <text evidence="2">Tetramer of two alpha and two beta subunits.</text>
</comment>
<comment type="similarity">
    <text evidence="1 2">Belongs to the casein kinase 2 subunit beta family.</text>
</comment>
<evidence type="ECO:0000256" key="1">
    <source>
        <dbReference type="ARBA" id="ARBA00006941"/>
    </source>
</evidence>
<dbReference type="PANTHER" id="PTHR11740">
    <property type="entry name" value="CASEIN KINASE II SUBUNIT BETA"/>
    <property type="match status" value="1"/>
</dbReference>
<sequence>MSSSEEISWISWFCHLKGNEFFCEIDEEYIQDKFNLTGISDFVPNYRLALDQILDLEPDTEETEVEDNYDRIETSAELLYGLIHARYIMTTRGIAQMIEKWHRGDFLMCPRYLCKKRHTLPIGLSDVICDQTVYLYCPSCDDVFHPKSSRHSSIDGAYFGTGFPQMFFMTHPELVVEKSTDKFEKRLYGFKIHPKAYEYQLKKSKMLQVNAEME</sequence>
<dbReference type="Gene3D" id="1.10.1820.10">
    <property type="entry name" value="protein kinase ck2 holoenzyme, chain C, domain 1"/>
    <property type="match status" value="1"/>
</dbReference>
<dbReference type="EMBL" id="LWCA01000429">
    <property type="protein sequence ID" value="OAF68533.1"/>
    <property type="molecule type" value="Genomic_DNA"/>
</dbReference>
<dbReference type="InterPro" id="IPR035991">
    <property type="entry name" value="Casein_kinase_II_beta-like"/>
</dbReference>
<comment type="caution">
    <text evidence="3">The sequence shown here is derived from an EMBL/GenBank/DDBJ whole genome shotgun (WGS) entry which is preliminary data.</text>
</comment>